<dbReference type="SMART" id="SM00448">
    <property type="entry name" value="REC"/>
    <property type="match status" value="1"/>
</dbReference>
<organism evidence="4">
    <name type="scientific">Symploca sp. SIO1C4</name>
    <dbReference type="NCBI Taxonomy" id="2607765"/>
    <lineage>
        <taxon>Bacteria</taxon>
        <taxon>Bacillati</taxon>
        <taxon>Cyanobacteriota</taxon>
        <taxon>Cyanophyceae</taxon>
        <taxon>Coleofasciculales</taxon>
        <taxon>Coleofasciculaceae</taxon>
        <taxon>Symploca</taxon>
    </lineage>
</organism>
<dbReference type="AlphaFoldDB" id="A0A6B3MY35"/>
<name>A0A6B3MY35_9CYAN</name>
<dbReference type="PANTHER" id="PTHR44591:SF3">
    <property type="entry name" value="RESPONSE REGULATORY DOMAIN-CONTAINING PROTEIN"/>
    <property type="match status" value="1"/>
</dbReference>
<dbReference type="InterPro" id="IPR050595">
    <property type="entry name" value="Bact_response_regulator"/>
</dbReference>
<feature type="modified residue" description="4-aspartylphosphate" evidence="2">
    <location>
        <position position="52"/>
    </location>
</feature>
<gene>
    <name evidence="4" type="ORF">F6J89_01420</name>
</gene>
<dbReference type="PROSITE" id="PS50110">
    <property type="entry name" value="RESPONSE_REGULATORY"/>
    <property type="match status" value="1"/>
</dbReference>
<evidence type="ECO:0000313" key="4">
    <source>
        <dbReference type="EMBL" id="NER26336.1"/>
    </source>
</evidence>
<keyword evidence="1 2" id="KW-0597">Phosphoprotein</keyword>
<proteinExistence type="predicted"/>
<evidence type="ECO:0000256" key="1">
    <source>
        <dbReference type="ARBA" id="ARBA00022553"/>
    </source>
</evidence>
<dbReference type="SUPFAM" id="SSF52172">
    <property type="entry name" value="CheY-like"/>
    <property type="match status" value="1"/>
</dbReference>
<dbReference type="GO" id="GO:0000160">
    <property type="term" value="P:phosphorelay signal transduction system"/>
    <property type="evidence" value="ECO:0007669"/>
    <property type="project" value="InterPro"/>
</dbReference>
<dbReference type="InterPro" id="IPR011006">
    <property type="entry name" value="CheY-like_superfamily"/>
</dbReference>
<dbReference type="Gene3D" id="3.40.50.2300">
    <property type="match status" value="1"/>
</dbReference>
<protein>
    <submittedName>
        <fullName evidence="4">Response regulator</fullName>
    </submittedName>
</protein>
<accession>A0A6B3MY35</accession>
<dbReference type="EMBL" id="JAAHFQ010000019">
    <property type="protein sequence ID" value="NER26336.1"/>
    <property type="molecule type" value="Genomic_DNA"/>
</dbReference>
<sequence length="125" mass="14321">MKKILVIEDEIFIRDNLIELLEIEGFEALGADNGEQGVLLAQQQHPDLILCDVMMPELDGFGVLEQLRQDPVTAKIPFMFLTASADRTNLRKIRELGINDYILKPFNVEKFLEVVSSRLEDYNIK</sequence>
<feature type="domain" description="Response regulatory" evidence="3">
    <location>
        <begin position="3"/>
        <end position="119"/>
    </location>
</feature>
<comment type="caution">
    <text evidence="4">The sequence shown here is derived from an EMBL/GenBank/DDBJ whole genome shotgun (WGS) entry which is preliminary data.</text>
</comment>
<evidence type="ECO:0000259" key="3">
    <source>
        <dbReference type="PROSITE" id="PS50110"/>
    </source>
</evidence>
<dbReference type="Pfam" id="PF00072">
    <property type="entry name" value="Response_reg"/>
    <property type="match status" value="1"/>
</dbReference>
<dbReference type="InterPro" id="IPR001789">
    <property type="entry name" value="Sig_transdc_resp-reg_receiver"/>
</dbReference>
<dbReference type="PANTHER" id="PTHR44591">
    <property type="entry name" value="STRESS RESPONSE REGULATOR PROTEIN 1"/>
    <property type="match status" value="1"/>
</dbReference>
<evidence type="ECO:0000256" key="2">
    <source>
        <dbReference type="PROSITE-ProRule" id="PRU00169"/>
    </source>
</evidence>
<reference evidence="4" key="1">
    <citation type="submission" date="2019-11" db="EMBL/GenBank/DDBJ databases">
        <title>Genomic insights into an expanded diversity of filamentous marine cyanobacteria reveals the extraordinary biosynthetic potential of Moorea and Okeania.</title>
        <authorList>
            <person name="Ferreira Leao T."/>
            <person name="Wang M."/>
            <person name="Moss N."/>
            <person name="Da Silva R."/>
            <person name="Sanders J."/>
            <person name="Nurk S."/>
            <person name="Gurevich A."/>
            <person name="Humphrey G."/>
            <person name="Reher R."/>
            <person name="Zhu Q."/>
            <person name="Belda-Ferre P."/>
            <person name="Glukhov E."/>
            <person name="Rex R."/>
            <person name="Dorrestein P.C."/>
            <person name="Knight R."/>
            <person name="Pevzner P."/>
            <person name="Gerwick W.H."/>
            <person name="Gerwick L."/>
        </authorList>
    </citation>
    <scope>NUCLEOTIDE SEQUENCE</scope>
    <source>
        <strain evidence="4">SIO1C4</strain>
    </source>
</reference>